<protein>
    <recommendedName>
        <fullName evidence="3">PepSY domain-containing protein</fullName>
    </recommendedName>
</protein>
<evidence type="ECO:0000313" key="2">
    <source>
        <dbReference type="Proteomes" id="UP000006201"/>
    </source>
</evidence>
<name>A4CBI9_9GAMM</name>
<evidence type="ECO:0008006" key="3">
    <source>
        <dbReference type="Google" id="ProtNLM"/>
    </source>
</evidence>
<keyword evidence="2" id="KW-1185">Reference proteome</keyword>
<comment type="caution">
    <text evidence="1">The sequence shown here is derived from an EMBL/GenBank/DDBJ whole genome shotgun (WGS) entry which is preliminary data.</text>
</comment>
<dbReference type="EMBL" id="AAOH01000005">
    <property type="protein sequence ID" value="EAR27726.1"/>
    <property type="molecule type" value="Genomic_DNA"/>
</dbReference>
<sequence length="79" mass="8738">MSTHLYAAPPVEPVVKSAAKSTSIGKRQAVQIVKKEYPGQVLKVKEKDSHFKVRVLQSQGHVIDLNVNKTDGKVKKDND</sequence>
<proteinExistence type="predicted"/>
<dbReference type="AlphaFoldDB" id="A4CBI9"/>
<dbReference type="Proteomes" id="UP000006201">
    <property type="component" value="Unassembled WGS sequence"/>
</dbReference>
<dbReference type="HOGENOM" id="CLU_2603385_0_0_6"/>
<reference evidence="1 2" key="1">
    <citation type="submission" date="2006-02" db="EMBL/GenBank/DDBJ databases">
        <authorList>
            <person name="Moran M.A."/>
            <person name="Kjelleberg S."/>
            <person name="Egan S."/>
            <person name="Saunders N."/>
            <person name="Thomas T."/>
            <person name="Ferriera S."/>
            <person name="Johnson J."/>
            <person name="Kravitz S."/>
            <person name="Halpern A."/>
            <person name="Remington K."/>
            <person name="Beeson K."/>
            <person name="Tran B."/>
            <person name="Rogers Y.-H."/>
            <person name="Friedman R."/>
            <person name="Venter J.C."/>
        </authorList>
    </citation>
    <scope>NUCLEOTIDE SEQUENCE [LARGE SCALE GENOMIC DNA]</scope>
    <source>
        <strain evidence="1 2">D2</strain>
    </source>
</reference>
<dbReference type="RefSeq" id="WP_009839558.1">
    <property type="nucleotide sequence ID" value="NZ_CH959301.1"/>
</dbReference>
<dbReference type="OrthoDB" id="6315199at2"/>
<dbReference type="eggNOG" id="ENOG5032DVT">
    <property type="taxonomic scope" value="Bacteria"/>
</dbReference>
<evidence type="ECO:0000313" key="1">
    <source>
        <dbReference type="EMBL" id="EAR27726.1"/>
    </source>
</evidence>
<accession>A4CBI9</accession>
<organism evidence="1 2">
    <name type="scientific">Pseudoalteromonas tunicata D2</name>
    <dbReference type="NCBI Taxonomy" id="87626"/>
    <lineage>
        <taxon>Bacteria</taxon>
        <taxon>Pseudomonadati</taxon>
        <taxon>Pseudomonadota</taxon>
        <taxon>Gammaproteobacteria</taxon>
        <taxon>Alteromonadales</taxon>
        <taxon>Pseudoalteromonadaceae</taxon>
        <taxon>Pseudoalteromonas</taxon>
    </lineage>
</organism>
<dbReference type="STRING" id="87626.PTD2_17930"/>
<gene>
    <name evidence="1" type="ORF">PTD2_17930</name>
</gene>